<reference evidence="1 2" key="1">
    <citation type="submission" date="2024-11" db="EMBL/GenBank/DDBJ databases">
        <title>A near-complete genome assembly of Cinchona calisaya.</title>
        <authorList>
            <person name="Lian D.C."/>
            <person name="Zhao X.W."/>
            <person name="Wei L."/>
        </authorList>
    </citation>
    <scope>NUCLEOTIDE SEQUENCE [LARGE SCALE GENOMIC DNA]</scope>
    <source>
        <tissue evidence="1">Nenye</tissue>
    </source>
</reference>
<evidence type="ECO:0000313" key="2">
    <source>
        <dbReference type="Proteomes" id="UP001630127"/>
    </source>
</evidence>
<evidence type="ECO:0000313" key="1">
    <source>
        <dbReference type="EMBL" id="KAL3530817.1"/>
    </source>
</evidence>
<organism evidence="1 2">
    <name type="scientific">Cinchona calisaya</name>
    <dbReference type="NCBI Taxonomy" id="153742"/>
    <lineage>
        <taxon>Eukaryota</taxon>
        <taxon>Viridiplantae</taxon>
        <taxon>Streptophyta</taxon>
        <taxon>Embryophyta</taxon>
        <taxon>Tracheophyta</taxon>
        <taxon>Spermatophyta</taxon>
        <taxon>Magnoliopsida</taxon>
        <taxon>eudicotyledons</taxon>
        <taxon>Gunneridae</taxon>
        <taxon>Pentapetalae</taxon>
        <taxon>asterids</taxon>
        <taxon>lamiids</taxon>
        <taxon>Gentianales</taxon>
        <taxon>Rubiaceae</taxon>
        <taxon>Cinchonoideae</taxon>
        <taxon>Cinchoneae</taxon>
        <taxon>Cinchona</taxon>
    </lineage>
</organism>
<sequence>MLDVKRELEISVQKCGSSSKALNDSMEFNLYGFDTSYDNTLAVIVAINENCIIPSMVLCTCNAVYMQTYHTILQVQAENCFSLQESKMLEPVPDLHALRFEDLENLLILKFHNRC</sequence>
<gene>
    <name evidence="1" type="ORF">ACH5RR_010139</name>
</gene>
<dbReference type="EMBL" id="JBJUIK010000004">
    <property type="protein sequence ID" value="KAL3530817.1"/>
    <property type="molecule type" value="Genomic_DNA"/>
</dbReference>
<proteinExistence type="predicted"/>
<accession>A0ABD3AGD1</accession>
<keyword evidence="2" id="KW-1185">Reference proteome</keyword>
<dbReference type="AlphaFoldDB" id="A0ABD3AGD1"/>
<dbReference type="Proteomes" id="UP001630127">
    <property type="component" value="Unassembled WGS sequence"/>
</dbReference>
<name>A0ABD3AGD1_9GENT</name>
<comment type="caution">
    <text evidence="1">The sequence shown here is derived from an EMBL/GenBank/DDBJ whole genome shotgun (WGS) entry which is preliminary data.</text>
</comment>
<protein>
    <submittedName>
        <fullName evidence="1">Uncharacterized protein</fullName>
    </submittedName>
</protein>